<feature type="region of interest" description="Disordered" evidence="1">
    <location>
        <begin position="1"/>
        <end position="21"/>
    </location>
</feature>
<dbReference type="VEuPathDB" id="FungiDB:PC110_g2884"/>
<dbReference type="AlphaFoldDB" id="A0A8T1DM84"/>
<proteinExistence type="predicted"/>
<dbReference type="Proteomes" id="UP000774804">
    <property type="component" value="Unassembled WGS sequence"/>
</dbReference>
<name>A0A8T1DM84_9STRA</name>
<dbReference type="EMBL" id="RCMI01000026">
    <property type="protein sequence ID" value="KAG2941470.1"/>
    <property type="molecule type" value="Genomic_DNA"/>
</dbReference>
<feature type="compositionally biased region" description="Low complexity" evidence="1">
    <location>
        <begin position="97"/>
        <end position="113"/>
    </location>
</feature>
<reference evidence="2" key="1">
    <citation type="submission" date="2018-10" db="EMBL/GenBank/DDBJ databases">
        <title>Effector identification in a new, highly contiguous assembly of the strawberry crown rot pathogen Phytophthora cactorum.</title>
        <authorList>
            <person name="Armitage A.D."/>
            <person name="Nellist C.F."/>
            <person name="Bates H."/>
            <person name="Vickerstaff R.J."/>
            <person name="Harrison R.J."/>
        </authorList>
    </citation>
    <scope>NUCLEOTIDE SEQUENCE</scope>
    <source>
        <strain evidence="2">4032</strain>
    </source>
</reference>
<organism evidence="2 3">
    <name type="scientific">Phytophthora cactorum</name>
    <dbReference type="NCBI Taxonomy" id="29920"/>
    <lineage>
        <taxon>Eukaryota</taxon>
        <taxon>Sar</taxon>
        <taxon>Stramenopiles</taxon>
        <taxon>Oomycota</taxon>
        <taxon>Peronosporomycetes</taxon>
        <taxon>Peronosporales</taxon>
        <taxon>Peronosporaceae</taxon>
        <taxon>Phytophthora</taxon>
    </lineage>
</organism>
<protein>
    <submittedName>
        <fullName evidence="2">Uncharacterized protein</fullName>
    </submittedName>
</protein>
<sequence>MRPTSEQIAYQWEPETGVADQDVDEADAAARRNCRVRVILYGLPRPAVHLPKDRVVVTTQHVSNIETLNKEQIESVQQLYLQDEVDETEEESKETEPSSTDENSTTTSDSATSRMTGQGDNAGDATGRDKRWPADDTSAESTENAVGSEKEPTVGGRQAGEAASGNRRSKRRSKKKKDWTRERPVTRSVGRKSGGDAVARDVQEESGPDVVNSVVEPDHRNYREAVRSRRKVTWLKTIAEELQPLERN</sequence>
<evidence type="ECO:0000313" key="2">
    <source>
        <dbReference type="EMBL" id="KAG2941470.1"/>
    </source>
</evidence>
<accession>A0A8T1DM84</accession>
<gene>
    <name evidence="2" type="ORF">PC115_g1891</name>
</gene>
<feature type="region of interest" description="Disordered" evidence="1">
    <location>
        <begin position="83"/>
        <end position="213"/>
    </location>
</feature>
<evidence type="ECO:0000256" key="1">
    <source>
        <dbReference type="SAM" id="MobiDB-lite"/>
    </source>
</evidence>
<feature type="compositionally biased region" description="Basic residues" evidence="1">
    <location>
        <begin position="167"/>
        <end position="178"/>
    </location>
</feature>
<comment type="caution">
    <text evidence="2">The sequence shown here is derived from an EMBL/GenBank/DDBJ whole genome shotgun (WGS) entry which is preliminary data.</text>
</comment>
<evidence type="ECO:0000313" key="3">
    <source>
        <dbReference type="Proteomes" id="UP000774804"/>
    </source>
</evidence>
<feature type="compositionally biased region" description="Acidic residues" evidence="1">
    <location>
        <begin position="83"/>
        <end position="93"/>
    </location>
</feature>